<proteinExistence type="predicted"/>
<dbReference type="RefSeq" id="WP_066983149.1">
    <property type="nucleotide sequence ID" value="NZ_LUUI01000111.1"/>
</dbReference>
<evidence type="ECO:0008006" key="3">
    <source>
        <dbReference type="Google" id="ProtNLM"/>
    </source>
</evidence>
<dbReference type="OrthoDB" id="274536at2"/>
<organism evidence="1 2">
    <name type="scientific">Methylomonas lenta</name>
    <dbReference type="NCBI Taxonomy" id="980561"/>
    <lineage>
        <taxon>Bacteria</taxon>
        <taxon>Pseudomonadati</taxon>
        <taxon>Pseudomonadota</taxon>
        <taxon>Gammaproteobacteria</taxon>
        <taxon>Methylococcales</taxon>
        <taxon>Methylococcaceae</taxon>
        <taxon>Methylomonas</taxon>
    </lineage>
</organism>
<dbReference type="STRING" id="980561.A1359_10745"/>
<reference evidence="1 2" key="1">
    <citation type="submission" date="2016-03" db="EMBL/GenBank/DDBJ databases">
        <authorList>
            <person name="Ploux O."/>
        </authorList>
    </citation>
    <scope>NUCLEOTIDE SEQUENCE [LARGE SCALE GENOMIC DNA]</scope>
    <source>
        <strain evidence="1 2">R-45370</strain>
    </source>
</reference>
<dbReference type="AlphaFoldDB" id="A0A177N9M2"/>
<dbReference type="EMBL" id="LUUI01000111">
    <property type="protein sequence ID" value="OAI14294.1"/>
    <property type="molecule type" value="Genomic_DNA"/>
</dbReference>
<keyword evidence="2" id="KW-1185">Reference proteome</keyword>
<accession>A0A177N9M2</accession>
<evidence type="ECO:0000313" key="2">
    <source>
        <dbReference type="Proteomes" id="UP000078476"/>
    </source>
</evidence>
<sequence>MRKIIKLLNFIRYLRFFDEKPAKPYYLLVVDGPASISISRLILEANSILDFKCIVSAHFITRLKGSDNSLKNSMVGWQFTTVLFGLFRFLCLAKKYKKIPDISQVTAMSNFECITRYIENNTHYIKDVIVFNEKNPFTKLAVSTAKKNGIKTSCIQHGAVVENYFPIFVDRYFTWSEYYSNILQERVPGLNTVCVGRLDYVEQVNYLATEKNKIPLLVLQPADVSIAREELLSQFKIVIDVCYKYYDAIALRPHPSDNILPDILSYIGDRKFTIHAGLLGEVLSKYLIVISLYSTVLLEVPFYGGLPVQYLENGYLNKLMRRCDLTAESQMELEDIFNNVMDGVYLSNHLDFSKKYSNELMRIGDMNKLFKSLECAGV</sequence>
<comment type="caution">
    <text evidence="1">The sequence shown here is derived from an EMBL/GenBank/DDBJ whole genome shotgun (WGS) entry which is preliminary data.</text>
</comment>
<name>A0A177N9M2_9GAMM</name>
<protein>
    <recommendedName>
        <fullName evidence="3">Polysaccharide pyruvyl transferase domain-containing protein</fullName>
    </recommendedName>
</protein>
<gene>
    <name evidence="1" type="ORF">A1359_10745</name>
</gene>
<evidence type="ECO:0000313" key="1">
    <source>
        <dbReference type="EMBL" id="OAI14294.1"/>
    </source>
</evidence>
<dbReference type="Proteomes" id="UP000078476">
    <property type="component" value="Unassembled WGS sequence"/>
</dbReference>